<gene>
    <name evidence="11" type="ORF">J2T57_001715</name>
</gene>
<dbReference type="GO" id="GO:0000155">
    <property type="term" value="F:phosphorelay sensor kinase activity"/>
    <property type="evidence" value="ECO:0007669"/>
    <property type="project" value="InterPro"/>
</dbReference>
<evidence type="ECO:0000259" key="10">
    <source>
        <dbReference type="PROSITE" id="PS50110"/>
    </source>
</evidence>
<evidence type="ECO:0000256" key="4">
    <source>
        <dbReference type="ARBA" id="ARBA00022679"/>
    </source>
</evidence>
<sequence>MSRRAATPAELAWREHSRRELTQRSFFACVVATVLVAAGLVADQLRFGEVHPGALYPRLVVIALLLIALSLHFSRGSLRHGRLIAHGWLLSIQLLLIWVVALSGGQDSPYAALLVLPAVFAAMILPLRLADAITISAIMLAGYVAAALIHATWLAPAAALEASAIGLQLFFFGMLAMTICIGTRQLERARRTGFVNAFELERQNERLASINRMKSDFVANVSHELRTPLTMLLAPIEDIDRSPLVRNTENEPRARIAKKNAQQLLALVDNLLEVIRLREVPETPPTTPVHLSDQLESFCEMAAYQAERRGIRIDTRIAPEVWVRGNTDALEKVLYNLIGNALKYAQSEGEIRIELAHEDGSARLVVSDTGPGIRDEVLPQVLARFRRGHVAGDRDPGGSGIGLALSRELIEAMGGHLEIASEYGRGTRVSVSLRSSPPAAPAAMPPPPGGAEADAGDSGEGAPVAARDVGRGRVLIVDDNPEVRHYIAATLAEEFDCLSVGTAEETLAAVHREPFDLILLDWILGGDDGLALAGAIREGRTDTHTRIVILSARSDRDSALLALREGADEFIAKPFGTRELLERVRNIVRTVRLEREIVARNTVLEQMIEQLNATQEQLVHSEKMNALGRLSAGLLHEVRNPLNYVSMATQVLKRSPAMRDAAEAREILTDIEEGVNRVSAIVSDLKEFSHPSAVQFADTPVAQIVDSALKFTRHEAGAIVLGQRVEAGLHAHCSQPHVVQVLVNLLANAIRSLQGDTRVQAPEIEISASRRAEGWIEIRVCDNGRGMDEAALDQVFEPFYTTATAGSGIGMGLPICQTIITRHGGVIRAESIPYVRTCFTFTLPASAAQAITESVNEAG</sequence>
<keyword evidence="3 6" id="KW-0597">Phosphoprotein</keyword>
<dbReference type="SUPFAM" id="SSF55874">
    <property type="entry name" value="ATPase domain of HSP90 chaperone/DNA topoisomerase II/histidine kinase"/>
    <property type="match status" value="2"/>
</dbReference>
<keyword evidence="5 11" id="KW-0418">Kinase</keyword>
<dbReference type="InterPro" id="IPR004358">
    <property type="entry name" value="Sig_transdc_His_kin-like_C"/>
</dbReference>
<feature type="compositionally biased region" description="Pro residues" evidence="7">
    <location>
        <begin position="438"/>
        <end position="449"/>
    </location>
</feature>
<protein>
    <recommendedName>
        <fullName evidence="2">histidine kinase</fullName>
        <ecNumber evidence="2">2.7.13.3</ecNumber>
    </recommendedName>
</protein>
<dbReference type="EMBL" id="JALJXV010000003">
    <property type="protein sequence ID" value="MCP1674613.1"/>
    <property type="molecule type" value="Genomic_DNA"/>
</dbReference>
<comment type="catalytic activity">
    <reaction evidence="1">
        <text>ATP + protein L-histidine = ADP + protein N-phospho-L-histidine.</text>
        <dbReference type="EC" id="2.7.13.3"/>
    </reaction>
</comment>
<evidence type="ECO:0000256" key="8">
    <source>
        <dbReference type="SAM" id="Phobius"/>
    </source>
</evidence>
<dbReference type="InterPro" id="IPR036890">
    <property type="entry name" value="HATPase_C_sf"/>
</dbReference>
<keyword evidence="12" id="KW-1185">Reference proteome</keyword>
<evidence type="ECO:0000256" key="6">
    <source>
        <dbReference type="PROSITE-ProRule" id="PRU00169"/>
    </source>
</evidence>
<evidence type="ECO:0000256" key="1">
    <source>
        <dbReference type="ARBA" id="ARBA00000085"/>
    </source>
</evidence>
<dbReference type="RefSeq" id="WP_253476741.1">
    <property type="nucleotide sequence ID" value="NZ_JALJXV010000003.1"/>
</dbReference>
<proteinExistence type="predicted"/>
<feature type="transmembrane region" description="Helical" evidence="8">
    <location>
        <begin position="21"/>
        <end position="42"/>
    </location>
</feature>
<keyword evidence="8" id="KW-0472">Membrane</keyword>
<comment type="caution">
    <text evidence="11">The sequence shown here is derived from an EMBL/GenBank/DDBJ whole genome shotgun (WGS) entry which is preliminary data.</text>
</comment>
<dbReference type="InterPro" id="IPR005467">
    <property type="entry name" value="His_kinase_dom"/>
</dbReference>
<name>A0AAE3KC75_9GAMM</name>
<dbReference type="Pfam" id="PF00072">
    <property type="entry name" value="Response_reg"/>
    <property type="match status" value="1"/>
</dbReference>
<organism evidence="11 12">
    <name type="scientific">Natronocella acetinitrilica</name>
    <dbReference type="NCBI Taxonomy" id="414046"/>
    <lineage>
        <taxon>Bacteria</taxon>
        <taxon>Pseudomonadati</taxon>
        <taxon>Pseudomonadota</taxon>
        <taxon>Gammaproteobacteria</taxon>
        <taxon>Chromatiales</taxon>
        <taxon>Ectothiorhodospiraceae</taxon>
        <taxon>Natronocella</taxon>
    </lineage>
</organism>
<dbReference type="SMART" id="SM00448">
    <property type="entry name" value="REC"/>
    <property type="match status" value="1"/>
</dbReference>
<evidence type="ECO:0000313" key="11">
    <source>
        <dbReference type="EMBL" id="MCP1674613.1"/>
    </source>
</evidence>
<dbReference type="InterPro" id="IPR011006">
    <property type="entry name" value="CheY-like_superfamily"/>
</dbReference>
<feature type="domain" description="Histidine kinase" evidence="9">
    <location>
        <begin position="633"/>
        <end position="847"/>
    </location>
</feature>
<dbReference type="PROSITE" id="PS50109">
    <property type="entry name" value="HIS_KIN"/>
    <property type="match status" value="2"/>
</dbReference>
<accession>A0AAE3KC75</accession>
<dbReference type="SMART" id="SM00387">
    <property type="entry name" value="HATPase_c"/>
    <property type="match status" value="2"/>
</dbReference>
<dbReference type="SUPFAM" id="SSF47384">
    <property type="entry name" value="Homodimeric domain of signal transducing histidine kinase"/>
    <property type="match status" value="2"/>
</dbReference>
<dbReference type="InterPro" id="IPR036097">
    <property type="entry name" value="HisK_dim/P_sf"/>
</dbReference>
<dbReference type="FunFam" id="3.30.565.10:FF:000006">
    <property type="entry name" value="Sensor histidine kinase WalK"/>
    <property type="match status" value="1"/>
</dbReference>
<keyword evidence="8" id="KW-1133">Transmembrane helix</keyword>
<dbReference type="PANTHER" id="PTHR43547:SF2">
    <property type="entry name" value="HYBRID SIGNAL TRANSDUCTION HISTIDINE KINASE C"/>
    <property type="match status" value="1"/>
</dbReference>
<reference evidence="11" key="1">
    <citation type="submission" date="2022-03" db="EMBL/GenBank/DDBJ databases">
        <title>Genomic Encyclopedia of Type Strains, Phase III (KMG-III): the genomes of soil and plant-associated and newly described type strains.</title>
        <authorList>
            <person name="Whitman W."/>
        </authorList>
    </citation>
    <scope>NUCLEOTIDE SEQUENCE</scope>
    <source>
        <strain evidence="11">ANL 6-2</strain>
    </source>
</reference>
<dbReference type="CDD" id="cd00156">
    <property type="entry name" value="REC"/>
    <property type="match status" value="1"/>
</dbReference>
<dbReference type="PROSITE" id="PS50110">
    <property type="entry name" value="RESPONSE_REGULATORY"/>
    <property type="match status" value="1"/>
</dbReference>
<feature type="transmembrane region" description="Helical" evidence="8">
    <location>
        <begin position="83"/>
        <end position="104"/>
    </location>
</feature>
<dbReference type="InterPro" id="IPR001789">
    <property type="entry name" value="Sig_transdc_resp-reg_receiver"/>
</dbReference>
<dbReference type="PANTHER" id="PTHR43547">
    <property type="entry name" value="TWO-COMPONENT HISTIDINE KINASE"/>
    <property type="match status" value="1"/>
</dbReference>
<feature type="region of interest" description="Disordered" evidence="7">
    <location>
        <begin position="430"/>
        <end position="464"/>
    </location>
</feature>
<dbReference type="Gene3D" id="3.40.50.2300">
    <property type="match status" value="1"/>
</dbReference>
<dbReference type="SMART" id="SM00388">
    <property type="entry name" value="HisKA"/>
    <property type="match status" value="2"/>
</dbReference>
<keyword evidence="4" id="KW-0808">Transferase</keyword>
<dbReference type="Proteomes" id="UP001205843">
    <property type="component" value="Unassembled WGS sequence"/>
</dbReference>
<dbReference type="Gene3D" id="1.10.287.130">
    <property type="match status" value="2"/>
</dbReference>
<evidence type="ECO:0000256" key="3">
    <source>
        <dbReference type="ARBA" id="ARBA00022553"/>
    </source>
</evidence>
<evidence type="ECO:0000313" key="12">
    <source>
        <dbReference type="Proteomes" id="UP001205843"/>
    </source>
</evidence>
<feature type="domain" description="Response regulatory" evidence="10">
    <location>
        <begin position="473"/>
        <end position="588"/>
    </location>
</feature>
<feature type="modified residue" description="4-aspartylphosphate" evidence="6">
    <location>
        <position position="521"/>
    </location>
</feature>
<dbReference type="SUPFAM" id="SSF52172">
    <property type="entry name" value="CheY-like"/>
    <property type="match status" value="1"/>
</dbReference>
<dbReference type="Gene3D" id="3.30.565.10">
    <property type="entry name" value="Histidine kinase-like ATPase, C-terminal domain"/>
    <property type="match status" value="2"/>
</dbReference>
<dbReference type="InterPro" id="IPR003661">
    <property type="entry name" value="HisK_dim/P_dom"/>
</dbReference>
<dbReference type="PRINTS" id="PR00344">
    <property type="entry name" value="BCTRLSENSOR"/>
</dbReference>
<feature type="transmembrane region" description="Helical" evidence="8">
    <location>
        <begin position="162"/>
        <end position="181"/>
    </location>
</feature>
<feature type="transmembrane region" description="Helical" evidence="8">
    <location>
        <begin position="137"/>
        <end position="156"/>
    </location>
</feature>
<dbReference type="CDD" id="cd00075">
    <property type="entry name" value="HATPase"/>
    <property type="match status" value="2"/>
</dbReference>
<dbReference type="GO" id="GO:0005886">
    <property type="term" value="C:plasma membrane"/>
    <property type="evidence" value="ECO:0007669"/>
    <property type="project" value="UniProtKB-ARBA"/>
</dbReference>
<feature type="transmembrane region" description="Helical" evidence="8">
    <location>
        <begin position="110"/>
        <end position="130"/>
    </location>
</feature>
<keyword evidence="8" id="KW-0812">Transmembrane</keyword>
<dbReference type="EC" id="2.7.13.3" evidence="2"/>
<evidence type="ECO:0000256" key="7">
    <source>
        <dbReference type="SAM" id="MobiDB-lite"/>
    </source>
</evidence>
<dbReference type="AlphaFoldDB" id="A0AAE3KC75"/>
<feature type="transmembrane region" description="Helical" evidence="8">
    <location>
        <begin position="54"/>
        <end position="71"/>
    </location>
</feature>
<feature type="domain" description="Histidine kinase" evidence="9">
    <location>
        <begin position="220"/>
        <end position="437"/>
    </location>
</feature>
<dbReference type="InterPro" id="IPR003594">
    <property type="entry name" value="HATPase_dom"/>
</dbReference>
<dbReference type="Pfam" id="PF00512">
    <property type="entry name" value="HisKA"/>
    <property type="match status" value="2"/>
</dbReference>
<evidence type="ECO:0000256" key="5">
    <source>
        <dbReference type="ARBA" id="ARBA00022777"/>
    </source>
</evidence>
<evidence type="ECO:0000259" key="9">
    <source>
        <dbReference type="PROSITE" id="PS50109"/>
    </source>
</evidence>
<dbReference type="CDD" id="cd00082">
    <property type="entry name" value="HisKA"/>
    <property type="match status" value="2"/>
</dbReference>
<evidence type="ECO:0000256" key="2">
    <source>
        <dbReference type="ARBA" id="ARBA00012438"/>
    </source>
</evidence>
<dbReference type="Pfam" id="PF02518">
    <property type="entry name" value="HATPase_c"/>
    <property type="match status" value="2"/>
</dbReference>